<feature type="chain" id="PRO_5007292935" evidence="1">
    <location>
        <begin position="20"/>
        <end position="112"/>
    </location>
</feature>
<evidence type="ECO:0000313" key="3">
    <source>
        <dbReference type="Proteomes" id="UP000070501"/>
    </source>
</evidence>
<proteinExistence type="predicted"/>
<dbReference type="EMBL" id="KQ964265">
    <property type="protein sequence ID" value="KXJ86799.1"/>
    <property type="molecule type" value="Genomic_DNA"/>
</dbReference>
<feature type="signal peptide" evidence="1">
    <location>
        <begin position="1"/>
        <end position="19"/>
    </location>
</feature>
<reference evidence="3" key="1">
    <citation type="submission" date="2016-02" db="EMBL/GenBank/DDBJ databases">
        <title>Draft genome sequence of Microdochium bolleyi, a fungal endophyte of beachgrass.</title>
        <authorList>
            <consortium name="DOE Joint Genome Institute"/>
            <person name="David A.S."/>
            <person name="May G."/>
            <person name="Haridas S."/>
            <person name="Lim J."/>
            <person name="Wang M."/>
            <person name="Labutti K."/>
            <person name="Lipzen A."/>
            <person name="Barry K."/>
            <person name="Grigoriev I.V."/>
        </authorList>
    </citation>
    <scope>NUCLEOTIDE SEQUENCE [LARGE SCALE GENOMIC DNA]</scope>
    <source>
        <strain evidence="3">J235TASD1</strain>
    </source>
</reference>
<protein>
    <submittedName>
        <fullName evidence="2">Uncharacterized protein</fullName>
    </submittedName>
</protein>
<keyword evidence="1" id="KW-0732">Signal</keyword>
<dbReference type="Proteomes" id="UP000070501">
    <property type="component" value="Unassembled WGS sequence"/>
</dbReference>
<keyword evidence="3" id="KW-1185">Reference proteome</keyword>
<dbReference type="OrthoDB" id="4741012at2759"/>
<accession>A0A136IPZ5</accession>
<name>A0A136IPZ5_9PEZI</name>
<dbReference type="InParanoid" id="A0A136IPZ5"/>
<evidence type="ECO:0000313" key="2">
    <source>
        <dbReference type="EMBL" id="KXJ86799.1"/>
    </source>
</evidence>
<sequence length="112" mass="11865">MQLITALSFCLAAATTAVAAPSYDASTQDDGGVIVALFTDANDRDSRADFTIGKWNFEGFAEWPIHVISQEGGKAKCHYTGATTGGVFTIMGNGKVKVSPPQHIKDVNCVEL</sequence>
<gene>
    <name evidence="2" type="ORF">Micbo1qcDRAFT_179438</name>
</gene>
<organism evidence="2 3">
    <name type="scientific">Microdochium bolleyi</name>
    <dbReference type="NCBI Taxonomy" id="196109"/>
    <lineage>
        <taxon>Eukaryota</taxon>
        <taxon>Fungi</taxon>
        <taxon>Dikarya</taxon>
        <taxon>Ascomycota</taxon>
        <taxon>Pezizomycotina</taxon>
        <taxon>Sordariomycetes</taxon>
        <taxon>Xylariomycetidae</taxon>
        <taxon>Xylariales</taxon>
        <taxon>Microdochiaceae</taxon>
        <taxon>Microdochium</taxon>
    </lineage>
</organism>
<evidence type="ECO:0000256" key="1">
    <source>
        <dbReference type="SAM" id="SignalP"/>
    </source>
</evidence>
<dbReference type="AlphaFoldDB" id="A0A136IPZ5"/>